<dbReference type="EMBL" id="UAVW01000009">
    <property type="protein sequence ID" value="SQB10827.1"/>
    <property type="molecule type" value="Genomic_DNA"/>
</dbReference>
<keyword evidence="5" id="KW-1185">Reference proteome</keyword>
<evidence type="ECO:0000313" key="3">
    <source>
        <dbReference type="EMBL" id="SQB10827.1"/>
    </source>
</evidence>
<keyword evidence="1" id="KW-0175">Coiled coil</keyword>
<dbReference type="RefSeq" id="WP_146774937.1">
    <property type="nucleotide sequence ID" value="NZ_JAIWZC010000001.1"/>
</dbReference>
<dbReference type="AlphaFoldDB" id="A0A174UFB1"/>
<evidence type="ECO:0000313" key="2">
    <source>
        <dbReference type="EMBL" id="CUQ18415.1"/>
    </source>
</evidence>
<proteinExistence type="predicted"/>
<accession>A0A174UFB1</accession>
<evidence type="ECO:0000313" key="5">
    <source>
        <dbReference type="Proteomes" id="UP000251853"/>
    </source>
</evidence>
<sequence>MIELLCTDYNKKATSIHYYFGNAVLDIKQYENIVKQLKAKIQERRTLLEEKKSIPGIQVFRHRELTQKIAALTEDIEELKSEKALLFNQFNCADGHGMGEIKQYIASMESSLERLNQQEEKYTAELDAALAQYTELQRQAADMDAIELDVARHAIRPDKERETAQRLQAAYSKKPGAVTLLR</sequence>
<organism evidence="2 4">
    <name type="scientific">Enterocloster clostridioformis</name>
    <dbReference type="NCBI Taxonomy" id="1531"/>
    <lineage>
        <taxon>Bacteria</taxon>
        <taxon>Bacillati</taxon>
        <taxon>Bacillota</taxon>
        <taxon>Clostridia</taxon>
        <taxon>Lachnospirales</taxon>
        <taxon>Lachnospiraceae</taxon>
        <taxon>Enterocloster</taxon>
    </lineage>
</organism>
<reference evidence="3 5" key="2">
    <citation type="submission" date="2018-06" db="EMBL/GenBank/DDBJ databases">
        <authorList>
            <consortium name="Pathogen Informatics"/>
            <person name="Doyle S."/>
        </authorList>
    </citation>
    <scope>NUCLEOTIDE SEQUENCE [LARGE SCALE GENOMIC DNA]</scope>
    <source>
        <strain evidence="3 5">NCTC11224</strain>
    </source>
</reference>
<dbReference type="EMBL" id="CZAB01000106">
    <property type="protein sequence ID" value="CUQ18415.1"/>
    <property type="molecule type" value="Genomic_DNA"/>
</dbReference>
<gene>
    <name evidence="2" type="ORF">ERS852480_05083</name>
    <name evidence="3" type="ORF">NCTC11224_02167</name>
</gene>
<dbReference type="Proteomes" id="UP000251853">
    <property type="component" value="Unassembled WGS sequence"/>
</dbReference>
<evidence type="ECO:0000313" key="4">
    <source>
        <dbReference type="Proteomes" id="UP000095512"/>
    </source>
</evidence>
<evidence type="ECO:0000256" key="1">
    <source>
        <dbReference type="SAM" id="Coils"/>
    </source>
</evidence>
<feature type="coiled-coil region" evidence="1">
    <location>
        <begin position="27"/>
        <end position="146"/>
    </location>
</feature>
<name>A0A174UFB1_9FIRM</name>
<dbReference type="Proteomes" id="UP000095512">
    <property type="component" value="Unassembled WGS sequence"/>
</dbReference>
<reference evidence="2 4" key="1">
    <citation type="submission" date="2015-09" db="EMBL/GenBank/DDBJ databases">
        <authorList>
            <consortium name="Pathogen Informatics"/>
        </authorList>
    </citation>
    <scope>NUCLEOTIDE SEQUENCE [LARGE SCALE GENOMIC DNA]</scope>
    <source>
        <strain evidence="2 4">2789STDY5834865</strain>
    </source>
</reference>
<protein>
    <submittedName>
        <fullName evidence="2">Plasmid mobilization system relaxase</fullName>
    </submittedName>
</protein>